<protein>
    <submittedName>
        <fullName evidence="3">Uncharacterized protein</fullName>
    </submittedName>
</protein>
<evidence type="ECO:0000313" key="4">
    <source>
        <dbReference type="Proteomes" id="UP001648503"/>
    </source>
</evidence>
<comment type="caution">
    <text evidence="3">The sequence shown here is derived from an EMBL/GenBank/DDBJ whole genome shotgun (WGS) entry which is preliminary data.</text>
</comment>
<dbReference type="Proteomes" id="UP001648503">
    <property type="component" value="Unassembled WGS sequence"/>
</dbReference>
<accession>A0ABQ8FKX2</accession>
<keyword evidence="2" id="KW-0472">Membrane</keyword>
<feature type="compositionally biased region" description="Polar residues" evidence="1">
    <location>
        <begin position="225"/>
        <end position="236"/>
    </location>
</feature>
<feature type="region of interest" description="Disordered" evidence="1">
    <location>
        <begin position="1"/>
        <end position="26"/>
    </location>
</feature>
<feature type="region of interest" description="Disordered" evidence="1">
    <location>
        <begin position="267"/>
        <end position="296"/>
    </location>
</feature>
<feature type="compositionally biased region" description="Basic and acidic residues" evidence="1">
    <location>
        <begin position="267"/>
        <end position="277"/>
    </location>
</feature>
<name>A0ABQ8FKX2_9FUNG</name>
<evidence type="ECO:0000313" key="3">
    <source>
        <dbReference type="EMBL" id="KAH6600098.1"/>
    </source>
</evidence>
<proteinExistence type="predicted"/>
<keyword evidence="2" id="KW-1133">Transmembrane helix</keyword>
<dbReference type="EMBL" id="JAFCIX010000048">
    <property type="protein sequence ID" value="KAH6600098.1"/>
    <property type="molecule type" value="Genomic_DNA"/>
</dbReference>
<feature type="compositionally biased region" description="Polar residues" evidence="1">
    <location>
        <begin position="176"/>
        <end position="187"/>
    </location>
</feature>
<feature type="region of interest" description="Disordered" evidence="1">
    <location>
        <begin position="176"/>
        <end position="196"/>
    </location>
</feature>
<keyword evidence="2" id="KW-0812">Transmembrane</keyword>
<organism evidence="3 4">
    <name type="scientific">Batrachochytrium salamandrivorans</name>
    <dbReference type="NCBI Taxonomy" id="1357716"/>
    <lineage>
        <taxon>Eukaryota</taxon>
        <taxon>Fungi</taxon>
        <taxon>Fungi incertae sedis</taxon>
        <taxon>Chytridiomycota</taxon>
        <taxon>Chytridiomycota incertae sedis</taxon>
        <taxon>Chytridiomycetes</taxon>
        <taxon>Rhizophydiales</taxon>
        <taxon>Rhizophydiales incertae sedis</taxon>
        <taxon>Batrachochytrium</taxon>
    </lineage>
</organism>
<gene>
    <name evidence="3" type="ORF">BASA50_002556</name>
</gene>
<keyword evidence="4" id="KW-1185">Reference proteome</keyword>
<sequence length="296" mass="32466">MSTSQDRREYPPEGSDKNRSVSFGYTPTEQERQVFSEAGRRMIMLHVGGILVGCISGVVGGRRLGIPFRSIRGMVFVAGGVVLGEMTGRRLGDHQSGKILQAGLASNSTLRMMLESSDIGFSLLNLYRANTIKPKLDASGEFGFHITTPSPLLVEQILLQQQAEDATNRTLSVLETTTESGASTNSGDVAASTWDKIRRQHDHSVMTTWDRLRMQNNGRGPAASQALQTADTPQNNKLDAFGEFDKMDDLLGPKVVIPLGTARHDPKIQLPRTREEVEAAQAERSPRKNQYGDLVE</sequence>
<feature type="region of interest" description="Disordered" evidence="1">
    <location>
        <begin position="215"/>
        <end position="236"/>
    </location>
</feature>
<feature type="transmembrane region" description="Helical" evidence="2">
    <location>
        <begin position="42"/>
        <end position="60"/>
    </location>
</feature>
<evidence type="ECO:0000256" key="2">
    <source>
        <dbReference type="SAM" id="Phobius"/>
    </source>
</evidence>
<reference evidence="3 4" key="1">
    <citation type="submission" date="2021-02" db="EMBL/GenBank/DDBJ databases">
        <title>Variation within the Batrachochytrium salamandrivorans European outbreak.</title>
        <authorList>
            <person name="Kelly M."/>
            <person name="Pasmans F."/>
            <person name="Shea T.P."/>
            <person name="Munoz J.F."/>
            <person name="Carranza S."/>
            <person name="Cuomo C.A."/>
            <person name="Martel A."/>
        </authorList>
    </citation>
    <scope>NUCLEOTIDE SEQUENCE [LARGE SCALE GENOMIC DNA]</scope>
    <source>
        <strain evidence="3 4">AMFP18/2</strain>
    </source>
</reference>
<feature type="compositionally biased region" description="Basic and acidic residues" evidence="1">
    <location>
        <begin position="1"/>
        <end position="19"/>
    </location>
</feature>
<evidence type="ECO:0000256" key="1">
    <source>
        <dbReference type="SAM" id="MobiDB-lite"/>
    </source>
</evidence>